<evidence type="ECO:0000313" key="8">
    <source>
        <dbReference type="EMBL" id="SVA72752.1"/>
    </source>
</evidence>
<keyword evidence="3 6" id="KW-0812">Transmembrane</keyword>
<dbReference type="PROSITE" id="PS00194">
    <property type="entry name" value="THIOREDOXIN_1"/>
    <property type="match status" value="1"/>
</dbReference>
<reference evidence="8" key="1">
    <citation type="submission" date="2018-05" db="EMBL/GenBank/DDBJ databases">
        <authorList>
            <person name="Lanie J.A."/>
            <person name="Ng W.-L."/>
            <person name="Kazmierczak K.M."/>
            <person name="Andrzejewski T.M."/>
            <person name="Davidsen T.M."/>
            <person name="Wayne K.J."/>
            <person name="Tettelin H."/>
            <person name="Glass J.I."/>
            <person name="Rusch D."/>
            <person name="Podicherti R."/>
            <person name="Tsui H.-C.T."/>
            <person name="Winkler M.E."/>
        </authorList>
    </citation>
    <scope>NUCLEOTIDE SEQUENCE</scope>
</reference>
<dbReference type="InterPro" id="IPR017937">
    <property type="entry name" value="Thioredoxin_CS"/>
</dbReference>
<dbReference type="Gene3D" id="2.60.40.1250">
    <property type="entry name" value="Thiol:disulfide interchange protein DsbD, N-terminal domain"/>
    <property type="match status" value="1"/>
</dbReference>
<dbReference type="EMBL" id="UINC01017526">
    <property type="protein sequence ID" value="SVA72752.1"/>
    <property type="molecule type" value="Genomic_DNA"/>
</dbReference>
<proteinExistence type="predicted"/>
<evidence type="ECO:0000256" key="4">
    <source>
        <dbReference type="ARBA" id="ARBA00022989"/>
    </source>
</evidence>
<dbReference type="GO" id="GO:0017004">
    <property type="term" value="P:cytochrome complex assembly"/>
    <property type="evidence" value="ECO:0007669"/>
    <property type="project" value="InterPro"/>
</dbReference>
<keyword evidence="5 6" id="KW-0472">Membrane</keyword>
<dbReference type="InterPro" id="IPR013766">
    <property type="entry name" value="Thioredoxin_domain"/>
</dbReference>
<dbReference type="GO" id="GO:0045454">
    <property type="term" value="P:cell redox homeostasis"/>
    <property type="evidence" value="ECO:0007669"/>
    <property type="project" value="TreeGrafter"/>
</dbReference>
<feature type="transmembrane region" description="Helical" evidence="6">
    <location>
        <begin position="407"/>
        <end position="426"/>
    </location>
</feature>
<dbReference type="Gene3D" id="3.40.30.10">
    <property type="entry name" value="Glutaredoxin"/>
    <property type="match status" value="1"/>
</dbReference>
<dbReference type="InterPro" id="IPR028250">
    <property type="entry name" value="DsbDN"/>
</dbReference>
<dbReference type="Pfam" id="PF02683">
    <property type="entry name" value="DsbD_TM"/>
    <property type="match status" value="1"/>
</dbReference>
<sequence length="595" mass="65159">MKITSINSNFCVVTRVLLFCFLLSFTAFTFAQKVLKPEEAFPVEVTYHDQKLQISHEIRTGYYLYKDKISYGSKEKNINLGITQLPPGKAHFDEFFGNTEIYRDAFIVDIPVDIDETTVIENALFIEIKLQGCADIGLCYPPQTWQRAISLNQENDGGIVGGSVVNQSEQGKLGNLIAEGNIFLVCITFLGLGFMLAFTPCHLPTIPILSSIILGQKGETNTLKSLSLSLTYVAGMAITYSAAGIVAALAGQQLQAIFRLPVFLIVMAVLFVFLGLSMLGRFNIQMPSMLMNRINALQAKQTNGTYVGVLMMGGLSALLVTACVAPPLVASLIVIGQSASITRGILALSSLSLGLGIPLILIGLSAGKWLPKSGDWLNSIKEIFGLIMFGLAIWILNPLMSQDALEIIWALFFVLVGIYLGGLKLNAIVLKRISSIRIYTGFVVMLIGFAMLLNSVIGIKGINENQYLYPDSDSLFTTIKSIEDLNQSLNVASSNNQITLLYYTADWCVSCGQLERDTFTNQALIDLLSEINSIKADLSLNNDNDKELMNSFGIYGPPTMLLFNNQGLEQTNMRKIGMVKAEELLGNLNELKLNP</sequence>
<keyword evidence="4 6" id="KW-1133">Transmembrane helix</keyword>
<dbReference type="Pfam" id="PF13098">
    <property type="entry name" value="Thioredoxin_2"/>
    <property type="match status" value="1"/>
</dbReference>
<dbReference type="InterPro" id="IPR036929">
    <property type="entry name" value="DsbDN_sf"/>
</dbReference>
<protein>
    <recommendedName>
        <fullName evidence="7">Thioredoxin domain-containing protein</fullName>
    </recommendedName>
</protein>
<gene>
    <name evidence="8" type="ORF">METZ01_LOCUS125606</name>
</gene>
<name>A0A381Y800_9ZZZZ</name>
<feature type="transmembrane region" description="Helical" evidence="6">
    <location>
        <begin position="438"/>
        <end position="459"/>
    </location>
</feature>
<dbReference type="NCBIfam" id="NF001419">
    <property type="entry name" value="PRK00293.1"/>
    <property type="match status" value="1"/>
</dbReference>
<feature type="transmembrane region" description="Helical" evidence="6">
    <location>
        <begin position="383"/>
        <end position="401"/>
    </location>
</feature>
<evidence type="ECO:0000256" key="1">
    <source>
        <dbReference type="ARBA" id="ARBA00004651"/>
    </source>
</evidence>
<feature type="transmembrane region" description="Helical" evidence="6">
    <location>
        <begin position="262"/>
        <end position="284"/>
    </location>
</feature>
<feature type="transmembrane region" description="Helical" evidence="6">
    <location>
        <begin position="305"/>
        <end position="335"/>
    </location>
</feature>
<feature type="transmembrane region" description="Helical" evidence="6">
    <location>
        <begin position="182"/>
        <end position="209"/>
    </location>
</feature>
<dbReference type="AlphaFoldDB" id="A0A381Y800"/>
<accession>A0A381Y800</accession>
<feature type="transmembrane region" description="Helical" evidence="6">
    <location>
        <begin position="230"/>
        <end position="250"/>
    </location>
</feature>
<evidence type="ECO:0000259" key="7">
    <source>
        <dbReference type="PROSITE" id="PS51352"/>
    </source>
</evidence>
<organism evidence="8">
    <name type="scientific">marine metagenome</name>
    <dbReference type="NCBI Taxonomy" id="408172"/>
    <lineage>
        <taxon>unclassified sequences</taxon>
        <taxon>metagenomes</taxon>
        <taxon>ecological metagenomes</taxon>
    </lineage>
</organism>
<feature type="domain" description="Thioredoxin" evidence="7">
    <location>
        <begin position="445"/>
        <end position="593"/>
    </location>
</feature>
<dbReference type="InterPro" id="IPR036249">
    <property type="entry name" value="Thioredoxin-like_sf"/>
</dbReference>
<evidence type="ECO:0000256" key="3">
    <source>
        <dbReference type="ARBA" id="ARBA00022692"/>
    </source>
</evidence>
<dbReference type="InterPro" id="IPR012336">
    <property type="entry name" value="Thioredoxin-like_fold"/>
</dbReference>
<comment type="subcellular location">
    <subcellularLocation>
        <location evidence="1">Cell membrane</location>
        <topology evidence="1">Multi-pass membrane protein</topology>
    </subcellularLocation>
</comment>
<evidence type="ECO:0000256" key="5">
    <source>
        <dbReference type="ARBA" id="ARBA00023136"/>
    </source>
</evidence>
<dbReference type="GO" id="GO:0015035">
    <property type="term" value="F:protein-disulfide reductase activity"/>
    <property type="evidence" value="ECO:0007669"/>
    <property type="project" value="TreeGrafter"/>
</dbReference>
<dbReference type="InterPro" id="IPR003834">
    <property type="entry name" value="Cyt_c_assmbl_TM_dom"/>
</dbReference>
<dbReference type="SUPFAM" id="SSF74863">
    <property type="entry name" value="Thiol:disulfide interchange protein DsbD, N-terminal domain (DsbD-alpha)"/>
    <property type="match status" value="1"/>
</dbReference>
<evidence type="ECO:0000256" key="2">
    <source>
        <dbReference type="ARBA" id="ARBA00022475"/>
    </source>
</evidence>
<evidence type="ECO:0000256" key="6">
    <source>
        <dbReference type="SAM" id="Phobius"/>
    </source>
</evidence>
<dbReference type="PANTHER" id="PTHR32234">
    <property type="entry name" value="THIOL:DISULFIDE INTERCHANGE PROTEIN DSBD"/>
    <property type="match status" value="1"/>
</dbReference>
<dbReference type="Pfam" id="PF11412">
    <property type="entry name" value="DsbD_N"/>
    <property type="match status" value="1"/>
</dbReference>
<dbReference type="SUPFAM" id="SSF52833">
    <property type="entry name" value="Thioredoxin-like"/>
    <property type="match status" value="1"/>
</dbReference>
<dbReference type="PANTHER" id="PTHR32234:SF0">
    <property type="entry name" value="THIOL:DISULFIDE INTERCHANGE PROTEIN DSBD"/>
    <property type="match status" value="1"/>
</dbReference>
<feature type="transmembrane region" description="Helical" evidence="6">
    <location>
        <begin position="341"/>
        <end position="362"/>
    </location>
</feature>
<dbReference type="GO" id="GO:0005886">
    <property type="term" value="C:plasma membrane"/>
    <property type="evidence" value="ECO:0007669"/>
    <property type="project" value="UniProtKB-SubCell"/>
</dbReference>
<dbReference type="PROSITE" id="PS51352">
    <property type="entry name" value="THIOREDOXIN_2"/>
    <property type="match status" value="1"/>
</dbReference>
<keyword evidence="2" id="KW-1003">Cell membrane</keyword>